<dbReference type="Gene3D" id="3.30.1360.20">
    <property type="entry name" value="Transcriptional coactivator/pterin dehydratase"/>
    <property type="match status" value="1"/>
</dbReference>
<protein>
    <recommendedName>
        <fullName evidence="4">Putative pterin-4-alpha-carbinolamine dehydratase</fullName>
        <shortName evidence="4">PHS</shortName>
        <ecNumber evidence="4">4.2.1.96</ecNumber>
    </recommendedName>
    <alternativeName>
        <fullName evidence="4">4-alpha-hydroxy-tetrahydropterin dehydratase</fullName>
    </alternativeName>
    <alternativeName>
        <fullName evidence="4">Pterin carbinolamine dehydratase</fullName>
        <shortName evidence="4">PCD</shortName>
    </alternativeName>
</protein>
<dbReference type="EMBL" id="PKQE01000001">
    <property type="protein sequence ID" value="PLC43381.1"/>
    <property type="molecule type" value="Genomic_DNA"/>
</dbReference>
<comment type="caution">
    <text evidence="5">The sequence shown here is derived from an EMBL/GenBank/DDBJ whole genome shotgun (WGS) entry which is preliminary data.</text>
</comment>
<evidence type="ECO:0000256" key="1">
    <source>
        <dbReference type="ARBA" id="ARBA00001554"/>
    </source>
</evidence>
<gene>
    <name evidence="5" type="ORF">C0Q88_01245</name>
</gene>
<keyword evidence="3 4" id="KW-0456">Lyase</keyword>
<dbReference type="GO" id="GO:0006729">
    <property type="term" value="P:tetrahydrobiopterin biosynthetic process"/>
    <property type="evidence" value="ECO:0007669"/>
    <property type="project" value="InterPro"/>
</dbReference>
<comment type="similarity">
    <text evidence="2 4">Belongs to the pterin-4-alpha-carbinolamine dehydratase family.</text>
</comment>
<dbReference type="PANTHER" id="PTHR12599:SF0">
    <property type="entry name" value="PTERIN-4-ALPHA-CARBINOLAMINE DEHYDRATASE"/>
    <property type="match status" value="1"/>
</dbReference>
<dbReference type="GO" id="GO:0008124">
    <property type="term" value="F:4-alpha-hydroxytetrahydrobiopterin dehydratase activity"/>
    <property type="evidence" value="ECO:0007669"/>
    <property type="project" value="UniProtKB-UniRule"/>
</dbReference>
<sequence>MMPTLNDDQRKALFAEVPGWTLQSDRDAIQKTFTFADFNAAFGFMTRVAIKAEQMNHHPEWFNVWNRVDITLSTHDANGLTHRDADLARFIEQAAKSAGATGAK</sequence>
<dbReference type="InterPro" id="IPR036428">
    <property type="entry name" value="PCD_sf"/>
</dbReference>
<dbReference type="CDD" id="cd00914">
    <property type="entry name" value="PCD_DCoH_subfamily_b"/>
    <property type="match status" value="1"/>
</dbReference>
<dbReference type="AlphaFoldDB" id="A0A2N4TUP7"/>
<dbReference type="Pfam" id="PF01329">
    <property type="entry name" value="Pterin_4a"/>
    <property type="match status" value="1"/>
</dbReference>
<organism evidence="5 6">
    <name type="scientific">Ralstonia pickettii</name>
    <name type="common">Burkholderia pickettii</name>
    <dbReference type="NCBI Taxonomy" id="329"/>
    <lineage>
        <taxon>Bacteria</taxon>
        <taxon>Pseudomonadati</taxon>
        <taxon>Pseudomonadota</taxon>
        <taxon>Betaproteobacteria</taxon>
        <taxon>Burkholderiales</taxon>
        <taxon>Burkholderiaceae</taxon>
        <taxon>Ralstonia</taxon>
    </lineage>
</organism>
<dbReference type="NCBIfam" id="NF002018">
    <property type="entry name" value="PRK00823.1-3"/>
    <property type="match status" value="1"/>
</dbReference>
<dbReference type="HAMAP" id="MF_00434">
    <property type="entry name" value="Pterin_4_alpha"/>
    <property type="match status" value="1"/>
</dbReference>
<dbReference type="Proteomes" id="UP000234456">
    <property type="component" value="Unassembled WGS sequence"/>
</dbReference>
<evidence type="ECO:0000256" key="3">
    <source>
        <dbReference type="ARBA" id="ARBA00023239"/>
    </source>
</evidence>
<evidence type="ECO:0000256" key="4">
    <source>
        <dbReference type="HAMAP-Rule" id="MF_00434"/>
    </source>
</evidence>
<evidence type="ECO:0000313" key="6">
    <source>
        <dbReference type="Proteomes" id="UP000234456"/>
    </source>
</evidence>
<name>A0A2N4TUP7_RALPI</name>
<dbReference type="EC" id="4.2.1.96" evidence="4"/>
<evidence type="ECO:0000256" key="2">
    <source>
        <dbReference type="ARBA" id="ARBA00006472"/>
    </source>
</evidence>
<accession>A0A2N4TUP7</accession>
<dbReference type="InterPro" id="IPR001533">
    <property type="entry name" value="Pterin_deHydtase"/>
</dbReference>
<comment type="catalytic activity">
    <reaction evidence="1 4">
        <text>(4aS,6R)-4a-hydroxy-L-erythro-5,6,7,8-tetrahydrobiopterin = (6R)-L-erythro-6,7-dihydrobiopterin + H2O</text>
        <dbReference type="Rhea" id="RHEA:11920"/>
        <dbReference type="ChEBI" id="CHEBI:15377"/>
        <dbReference type="ChEBI" id="CHEBI:15642"/>
        <dbReference type="ChEBI" id="CHEBI:43120"/>
        <dbReference type="EC" id="4.2.1.96"/>
    </reaction>
</comment>
<evidence type="ECO:0000313" key="5">
    <source>
        <dbReference type="EMBL" id="PLC43381.1"/>
    </source>
</evidence>
<dbReference type="SUPFAM" id="SSF55248">
    <property type="entry name" value="PCD-like"/>
    <property type="match status" value="1"/>
</dbReference>
<reference evidence="5 6" key="1">
    <citation type="submission" date="2017-12" db="EMBL/GenBank/DDBJ databases">
        <title>Draft genome sequence of Ralstonia pickettii 52.</title>
        <authorList>
            <person name="Zheng B."/>
        </authorList>
    </citation>
    <scope>NUCLEOTIDE SEQUENCE [LARGE SCALE GENOMIC DNA]</scope>
    <source>
        <strain evidence="5 6">52</strain>
    </source>
</reference>
<dbReference type="PANTHER" id="PTHR12599">
    <property type="entry name" value="PTERIN-4-ALPHA-CARBINOLAMINE DEHYDRATASE"/>
    <property type="match status" value="1"/>
</dbReference>
<proteinExistence type="inferred from homology"/>
<dbReference type="OrthoDB" id="9794987at2"/>
<dbReference type="NCBIfam" id="NF002020">
    <property type="entry name" value="PRK00823.1-5"/>
    <property type="match status" value="1"/>
</dbReference>